<proteinExistence type="predicted"/>
<feature type="compositionally biased region" description="Polar residues" evidence="1">
    <location>
        <begin position="9"/>
        <end position="23"/>
    </location>
</feature>
<evidence type="ECO:0000256" key="1">
    <source>
        <dbReference type="SAM" id="MobiDB-lite"/>
    </source>
</evidence>
<evidence type="ECO:0000313" key="2">
    <source>
        <dbReference type="Ensembl" id="ENSCMIP00000013610.1"/>
    </source>
</evidence>
<accession>A0A4W3HE42</accession>
<organism evidence="2 3">
    <name type="scientific">Callorhinchus milii</name>
    <name type="common">Ghost shark</name>
    <dbReference type="NCBI Taxonomy" id="7868"/>
    <lineage>
        <taxon>Eukaryota</taxon>
        <taxon>Metazoa</taxon>
        <taxon>Chordata</taxon>
        <taxon>Craniata</taxon>
        <taxon>Vertebrata</taxon>
        <taxon>Chondrichthyes</taxon>
        <taxon>Holocephali</taxon>
        <taxon>Chimaeriformes</taxon>
        <taxon>Callorhinchidae</taxon>
        <taxon>Callorhinchus</taxon>
    </lineage>
</organism>
<reference evidence="2" key="5">
    <citation type="submission" date="2025-09" db="UniProtKB">
        <authorList>
            <consortium name="Ensembl"/>
        </authorList>
    </citation>
    <scope>IDENTIFICATION</scope>
</reference>
<evidence type="ECO:0000313" key="3">
    <source>
        <dbReference type="Proteomes" id="UP000314986"/>
    </source>
</evidence>
<reference evidence="3" key="1">
    <citation type="journal article" date="2006" name="Science">
        <title>Ancient noncoding elements conserved in the human genome.</title>
        <authorList>
            <person name="Venkatesh B."/>
            <person name="Kirkness E.F."/>
            <person name="Loh Y.H."/>
            <person name="Halpern A.L."/>
            <person name="Lee A.P."/>
            <person name="Johnson J."/>
            <person name="Dandona N."/>
            <person name="Viswanathan L.D."/>
            <person name="Tay A."/>
            <person name="Venter J.C."/>
            <person name="Strausberg R.L."/>
            <person name="Brenner S."/>
        </authorList>
    </citation>
    <scope>NUCLEOTIDE SEQUENCE [LARGE SCALE GENOMIC DNA]</scope>
</reference>
<keyword evidence="3" id="KW-1185">Reference proteome</keyword>
<protein>
    <submittedName>
        <fullName evidence="2">Uncharacterized protein</fullName>
    </submittedName>
</protein>
<reference evidence="2" key="4">
    <citation type="submission" date="2025-08" db="UniProtKB">
        <authorList>
            <consortium name="Ensembl"/>
        </authorList>
    </citation>
    <scope>IDENTIFICATION</scope>
</reference>
<name>A0A4W3HE42_CALMI</name>
<reference evidence="3" key="3">
    <citation type="journal article" date="2014" name="Nature">
        <title>Elephant shark genome provides unique insights into gnathostome evolution.</title>
        <authorList>
            <consortium name="International Elephant Shark Genome Sequencing Consortium"/>
            <person name="Venkatesh B."/>
            <person name="Lee A.P."/>
            <person name="Ravi V."/>
            <person name="Maurya A.K."/>
            <person name="Lian M.M."/>
            <person name="Swann J.B."/>
            <person name="Ohta Y."/>
            <person name="Flajnik M.F."/>
            <person name="Sutoh Y."/>
            <person name="Kasahara M."/>
            <person name="Hoon S."/>
            <person name="Gangu V."/>
            <person name="Roy S.W."/>
            <person name="Irimia M."/>
            <person name="Korzh V."/>
            <person name="Kondrychyn I."/>
            <person name="Lim Z.W."/>
            <person name="Tay B.H."/>
            <person name="Tohari S."/>
            <person name="Kong K.W."/>
            <person name="Ho S."/>
            <person name="Lorente-Galdos B."/>
            <person name="Quilez J."/>
            <person name="Marques-Bonet T."/>
            <person name="Raney B.J."/>
            <person name="Ingham P.W."/>
            <person name="Tay A."/>
            <person name="Hillier L.W."/>
            <person name="Minx P."/>
            <person name="Boehm T."/>
            <person name="Wilson R.K."/>
            <person name="Brenner S."/>
            <person name="Warren W.C."/>
        </authorList>
    </citation>
    <scope>NUCLEOTIDE SEQUENCE [LARGE SCALE GENOMIC DNA]</scope>
</reference>
<dbReference type="Ensembl" id="ENSCMIT00000013908.1">
    <property type="protein sequence ID" value="ENSCMIP00000013610.1"/>
    <property type="gene ID" value="ENSCMIG00000006810.1"/>
</dbReference>
<dbReference type="AlphaFoldDB" id="A0A4W3HE42"/>
<dbReference type="InParanoid" id="A0A4W3HE42"/>
<sequence length="86" mass="9378">PHKRGNPAVTPTHTLGSSPSLGSRQPAPKTLWNWIRRGRPSGREGKRKCTFNFQTQIFPCTCGSVIVGNQDSQHLFGCSVSSSALR</sequence>
<dbReference type="Proteomes" id="UP000314986">
    <property type="component" value="Unassembled WGS sequence"/>
</dbReference>
<feature type="region of interest" description="Disordered" evidence="1">
    <location>
        <begin position="1"/>
        <end position="27"/>
    </location>
</feature>
<reference evidence="3" key="2">
    <citation type="journal article" date="2007" name="PLoS Biol.">
        <title>Survey sequencing and comparative analysis of the elephant shark (Callorhinchus milii) genome.</title>
        <authorList>
            <person name="Venkatesh B."/>
            <person name="Kirkness E.F."/>
            <person name="Loh Y.H."/>
            <person name="Halpern A.L."/>
            <person name="Lee A.P."/>
            <person name="Johnson J."/>
            <person name="Dandona N."/>
            <person name="Viswanathan L.D."/>
            <person name="Tay A."/>
            <person name="Venter J.C."/>
            <person name="Strausberg R.L."/>
            <person name="Brenner S."/>
        </authorList>
    </citation>
    <scope>NUCLEOTIDE SEQUENCE [LARGE SCALE GENOMIC DNA]</scope>
</reference>